<dbReference type="InterPro" id="IPR029045">
    <property type="entry name" value="ClpP/crotonase-like_dom_sf"/>
</dbReference>
<dbReference type="EMBL" id="NTJZ01000018">
    <property type="protein sequence ID" value="PDH32308.1"/>
    <property type="molecule type" value="Genomic_DNA"/>
</dbReference>
<evidence type="ECO:0000259" key="1">
    <source>
        <dbReference type="PROSITE" id="PS50980"/>
    </source>
</evidence>
<gene>
    <name evidence="3" type="ORF">CNF02_12210</name>
</gene>
<comment type="caution">
    <text evidence="3">The sequence shown here is derived from an EMBL/GenBank/DDBJ whole genome shotgun (WGS) entry which is preliminary data.</text>
</comment>
<sequence>MNWKAETDEIARRRQLALEQGGTDAIAKHHGKGKLTIRERVDKLLDPGSFEEIGPTAGAANYNENGELDSFDPANFVLGFGRVEGRRIIVGGEDFTMRGGSPSPAGLRKSIYAEELAVQYKLPLVRLHEGSGGSVGGTSGKGGASLPGPVNAPARFRSVAEAMATVPVATAALGAVAGLPAGRLVASHFSVMSKATAQILTAGPAVVARAMGEQKTKDELGGWKVHTKNGTVDNGAADETECLTQIRRFLSFMPPNIEQLAPVIDCDDPVDRTDEALLDIIPRDRRQAFDMRRIIRSVFDQESFFEMGAGYGRSQITGLARLNGQPVGVWANNCKFLAGSMTADGAHKARRFMELCETFSLPIASLVDEPGFMIGSQAEREATIRHGTSAVLTAAMTTVPWASIMIRRSFGVAQAAHYGPNGYVLAWPSAESGPLPVEGGVAVAFQREIAAAPDPEARRRELEEELSARQSPFPRAEALGVHDLIDPRETRTELCRWVDRIQPLLPALLGPTRFSIRP</sequence>
<evidence type="ECO:0000313" key="4">
    <source>
        <dbReference type="Proteomes" id="UP000219329"/>
    </source>
</evidence>
<dbReference type="Proteomes" id="UP000219329">
    <property type="component" value="Unassembled WGS sequence"/>
</dbReference>
<dbReference type="GO" id="GO:0004658">
    <property type="term" value="F:propionyl-CoA carboxylase activity"/>
    <property type="evidence" value="ECO:0007669"/>
    <property type="project" value="TreeGrafter"/>
</dbReference>
<dbReference type="InterPro" id="IPR051047">
    <property type="entry name" value="AccD/PCCB"/>
</dbReference>
<dbReference type="PROSITE" id="PS50989">
    <property type="entry name" value="COA_CT_CTER"/>
    <property type="match status" value="1"/>
</dbReference>
<dbReference type="AlphaFoldDB" id="A0A2A5W7N8"/>
<dbReference type="InterPro" id="IPR034733">
    <property type="entry name" value="AcCoA_carboxyl_beta"/>
</dbReference>
<name>A0A2A5W7N8_9GAMM</name>
<dbReference type="InterPro" id="IPR011762">
    <property type="entry name" value="COA_CT_N"/>
</dbReference>
<reference evidence="3 4" key="1">
    <citation type="submission" date="2017-08" db="EMBL/GenBank/DDBJ databases">
        <title>Fine stratification of microbial communities through a metagenomic profile of the photic zone.</title>
        <authorList>
            <person name="Haro-Moreno J.M."/>
            <person name="Lopez-Perez M."/>
            <person name="De La Torre J."/>
            <person name="Picazo A."/>
            <person name="Camacho A."/>
            <person name="Rodriguez-Valera F."/>
        </authorList>
    </citation>
    <scope>NUCLEOTIDE SEQUENCE [LARGE SCALE GENOMIC DNA]</scope>
    <source>
        <strain evidence="3">MED-G28</strain>
    </source>
</reference>
<proteinExistence type="predicted"/>
<dbReference type="Pfam" id="PF01039">
    <property type="entry name" value="Carboxyl_trans"/>
    <property type="match status" value="1"/>
</dbReference>
<dbReference type="Gene3D" id="3.90.226.10">
    <property type="entry name" value="2-enoyl-CoA Hydratase, Chain A, domain 1"/>
    <property type="match status" value="2"/>
</dbReference>
<organism evidence="3 4">
    <name type="scientific">OM182 bacterium MED-G28</name>
    <dbReference type="NCBI Taxonomy" id="1986256"/>
    <lineage>
        <taxon>Bacteria</taxon>
        <taxon>Pseudomonadati</taxon>
        <taxon>Pseudomonadota</taxon>
        <taxon>Gammaproteobacteria</taxon>
        <taxon>OMG group</taxon>
        <taxon>OM182 clade</taxon>
    </lineage>
</organism>
<dbReference type="PANTHER" id="PTHR43842">
    <property type="entry name" value="PROPIONYL-COA CARBOXYLASE BETA CHAIN"/>
    <property type="match status" value="1"/>
</dbReference>
<feature type="domain" description="CoA carboxyltransferase N-terminal" evidence="1">
    <location>
        <begin position="3"/>
        <end position="265"/>
    </location>
</feature>
<evidence type="ECO:0000259" key="2">
    <source>
        <dbReference type="PROSITE" id="PS50989"/>
    </source>
</evidence>
<dbReference type="PANTHER" id="PTHR43842:SF2">
    <property type="entry name" value="PROPIONYL-COA CARBOXYLASE BETA CHAIN, MITOCHONDRIAL"/>
    <property type="match status" value="1"/>
</dbReference>
<dbReference type="SUPFAM" id="SSF52096">
    <property type="entry name" value="ClpP/crotonase"/>
    <property type="match status" value="2"/>
</dbReference>
<accession>A0A2A5W7N8</accession>
<dbReference type="InterPro" id="IPR011763">
    <property type="entry name" value="COA_CT_C"/>
</dbReference>
<feature type="domain" description="CoA carboxyltransferase C-terminal" evidence="2">
    <location>
        <begin position="269"/>
        <end position="514"/>
    </location>
</feature>
<evidence type="ECO:0000313" key="3">
    <source>
        <dbReference type="EMBL" id="PDH32308.1"/>
    </source>
</evidence>
<protein>
    <submittedName>
        <fullName evidence="3">Propionyl-CoA carboxylase</fullName>
    </submittedName>
</protein>
<dbReference type="PROSITE" id="PS50980">
    <property type="entry name" value="COA_CT_NTER"/>
    <property type="match status" value="1"/>
</dbReference>